<dbReference type="SUPFAM" id="SSF101874">
    <property type="entry name" value="YceI-like"/>
    <property type="match status" value="1"/>
</dbReference>
<feature type="chain" id="PRO_5043533801" description="Organic solvent tolerance-like N-terminal domain-containing protein" evidence="1">
    <location>
        <begin position="18"/>
        <end position="142"/>
    </location>
</feature>
<dbReference type="Gene3D" id="2.40.128.110">
    <property type="entry name" value="Lipid/polyisoprenoid-binding, YceI-like"/>
    <property type="match status" value="1"/>
</dbReference>
<reference evidence="2 3" key="1">
    <citation type="submission" date="2023-11" db="EMBL/GenBank/DDBJ databases">
        <title>Peredibacter starrii A3.12.</title>
        <authorList>
            <person name="Mitchell R.J."/>
        </authorList>
    </citation>
    <scope>NUCLEOTIDE SEQUENCE [LARGE SCALE GENOMIC DNA]</scope>
    <source>
        <strain evidence="2 3">A3.12</strain>
    </source>
</reference>
<keyword evidence="1" id="KW-0732">Signal</keyword>
<name>A0AAX4HTT1_9BACT</name>
<keyword evidence="3" id="KW-1185">Reference proteome</keyword>
<gene>
    <name evidence="2" type="ORF">SOO65_06960</name>
</gene>
<proteinExistence type="predicted"/>
<dbReference type="RefSeq" id="WP_321398738.1">
    <property type="nucleotide sequence ID" value="NZ_CP139487.1"/>
</dbReference>
<dbReference type="AlphaFoldDB" id="A0AAX4HTT1"/>
<organism evidence="2 3">
    <name type="scientific">Peredibacter starrii</name>
    <dbReference type="NCBI Taxonomy" id="28202"/>
    <lineage>
        <taxon>Bacteria</taxon>
        <taxon>Pseudomonadati</taxon>
        <taxon>Bdellovibrionota</taxon>
        <taxon>Bacteriovoracia</taxon>
        <taxon>Bacteriovoracales</taxon>
        <taxon>Bacteriovoracaceae</taxon>
        <taxon>Peredibacter</taxon>
    </lineage>
</organism>
<evidence type="ECO:0000256" key="1">
    <source>
        <dbReference type="SAM" id="SignalP"/>
    </source>
</evidence>
<evidence type="ECO:0000313" key="2">
    <source>
        <dbReference type="EMBL" id="WPU66483.1"/>
    </source>
</evidence>
<accession>A0AAX4HTT1</accession>
<dbReference type="KEGG" id="psti:SOO65_06960"/>
<feature type="signal peptide" evidence="1">
    <location>
        <begin position="1"/>
        <end position="17"/>
    </location>
</feature>
<dbReference type="Proteomes" id="UP001324634">
    <property type="component" value="Chromosome"/>
</dbReference>
<dbReference type="EMBL" id="CP139487">
    <property type="protein sequence ID" value="WPU66483.1"/>
    <property type="molecule type" value="Genomic_DNA"/>
</dbReference>
<dbReference type="InterPro" id="IPR036761">
    <property type="entry name" value="TTHA0802/YceI-like_sf"/>
</dbReference>
<sequence>MKAFILSLLIMSLPVLAKSELPTGLFQVDSSQSKITLFAENQDSSGFIDIKENFRDSTLKVESPDASFESTEIFGDAEEFKIKGNLTYKGETKLIILRGRSFAMSGKVALRLYDDSILIRVIAARPSARTMAIQKEVEQIIQ</sequence>
<evidence type="ECO:0000313" key="3">
    <source>
        <dbReference type="Proteomes" id="UP001324634"/>
    </source>
</evidence>
<evidence type="ECO:0008006" key="4">
    <source>
        <dbReference type="Google" id="ProtNLM"/>
    </source>
</evidence>
<protein>
    <recommendedName>
        <fullName evidence="4">Organic solvent tolerance-like N-terminal domain-containing protein</fullName>
    </recommendedName>
</protein>